<dbReference type="Pfam" id="PF00651">
    <property type="entry name" value="BTB"/>
    <property type="match status" value="1"/>
</dbReference>
<dbReference type="SUPFAM" id="SSF54695">
    <property type="entry name" value="POZ domain"/>
    <property type="match status" value="1"/>
</dbReference>
<dbReference type="Gene3D" id="3.30.710.10">
    <property type="entry name" value="Potassium Channel Kv1.1, Chain A"/>
    <property type="match status" value="1"/>
</dbReference>
<name>A0A6P7S6V2_9MOLL</name>
<dbReference type="PROSITE" id="PS50097">
    <property type="entry name" value="BTB"/>
    <property type="match status" value="1"/>
</dbReference>
<dbReference type="AlphaFoldDB" id="A0A6P7S6V2"/>
<evidence type="ECO:0000313" key="8">
    <source>
        <dbReference type="RefSeq" id="XP_029633925.1"/>
    </source>
</evidence>
<dbReference type="Pfam" id="PF04218">
    <property type="entry name" value="CENP-B_N"/>
    <property type="match status" value="1"/>
</dbReference>
<feature type="DNA-binding region" description="H-T-H motif" evidence="3">
    <location>
        <begin position="40"/>
        <end position="60"/>
    </location>
</feature>
<dbReference type="GO" id="GO:0003677">
    <property type="term" value="F:DNA binding"/>
    <property type="evidence" value="ECO:0007669"/>
    <property type="project" value="UniProtKB-UniRule"/>
</dbReference>
<dbReference type="Gene3D" id="1.10.10.60">
    <property type="entry name" value="Homeodomain-like"/>
    <property type="match status" value="2"/>
</dbReference>
<dbReference type="PANTHER" id="PTHR19303">
    <property type="entry name" value="TRANSPOSON"/>
    <property type="match status" value="1"/>
</dbReference>
<feature type="domain" description="HTH psq-type" evidence="5">
    <location>
        <begin position="13"/>
        <end position="64"/>
    </location>
</feature>
<dbReference type="RefSeq" id="XP_029633925.1">
    <property type="nucleotide sequence ID" value="XM_029778065.2"/>
</dbReference>
<dbReference type="InterPro" id="IPR007889">
    <property type="entry name" value="HTH_Psq"/>
</dbReference>
<comment type="subcellular location">
    <subcellularLocation>
        <location evidence="3">Nucleus</location>
    </subcellularLocation>
</comment>
<reference evidence="8" key="1">
    <citation type="submission" date="2025-08" db="UniProtKB">
        <authorList>
            <consortium name="RefSeq"/>
        </authorList>
    </citation>
    <scope>IDENTIFICATION</scope>
</reference>
<dbReference type="Pfam" id="PF03221">
    <property type="entry name" value="HTH_Tnp_Tc5"/>
    <property type="match status" value="1"/>
</dbReference>
<evidence type="ECO:0000259" key="4">
    <source>
        <dbReference type="PROSITE" id="PS50097"/>
    </source>
</evidence>
<evidence type="ECO:0000256" key="2">
    <source>
        <dbReference type="ARBA" id="ARBA00023242"/>
    </source>
</evidence>
<dbReference type="InterPro" id="IPR011333">
    <property type="entry name" value="SKP1/BTB/POZ_sf"/>
</dbReference>
<evidence type="ECO:0000313" key="7">
    <source>
        <dbReference type="Proteomes" id="UP000515154"/>
    </source>
</evidence>
<dbReference type="InterPro" id="IPR000210">
    <property type="entry name" value="BTB/POZ_dom"/>
</dbReference>
<dbReference type="SMART" id="SM00225">
    <property type="entry name" value="BTB"/>
    <property type="match status" value="1"/>
</dbReference>
<organism evidence="7 8">
    <name type="scientific">Octopus sinensis</name>
    <name type="common">East Asian common octopus</name>
    <dbReference type="NCBI Taxonomy" id="2607531"/>
    <lineage>
        <taxon>Eukaryota</taxon>
        <taxon>Metazoa</taxon>
        <taxon>Spiralia</taxon>
        <taxon>Lophotrochozoa</taxon>
        <taxon>Mollusca</taxon>
        <taxon>Cephalopoda</taxon>
        <taxon>Coleoidea</taxon>
        <taxon>Octopodiformes</taxon>
        <taxon>Octopoda</taxon>
        <taxon>Incirrata</taxon>
        <taxon>Octopodidae</taxon>
        <taxon>Octopus</taxon>
    </lineage>
</organism>
<keyword evidence="1 3" id="KW-0238">DNA-binding</keyword>
<keyword evidence="7" id="KW-1185">Reference proteome</keyword>
<dbReference type="PANTHER" id="PTHR19303:SF26">
    <property type="entry name" value="TIGGER TRANSPOSABLE ELEMENT-DERIVED PROTEIN 1"/>
    <property type="match status" value="1"/>
</dbReference>
<dbReference type="SMART" id="SM00674">
    <property type="entry name" value="CENPB"/>
    <property type="match status" value="1"/>
</dbReference>
<evidence type="ECO:0000259" key="6">
    <source>
        <dbReference type="PROSITE" id="PS51253"/>
    </source>
</evidence>
<dbReference type="GO" id="GO:0005634">
    <property type="term" value="C:nucleus"/>
    <property type="evidence" value="ECO:0007669"/>
    <property type="project" value="UniProtKB-SubCell"/>
</dbReference>
<dbReference type="PROSITE" id="PS51253">
    <property type="entry name" value="HTH_CENPB"/>
    <property type="match status" value="1"/>
</dbReference>
<protein>
    <submittedName>
        <fullName evidence="8">Uncharacterized protein LOC115209617 isoform X1</fullName>
    </submittedName>
</protein>
<dbReference type="InterPro" id="IPR050863">
    <property type="entry name" value="CenT-Element_Derived"/>
</dbReference>
<dbReference type="SUPFAM" id="SSF46689">
    <property type="entry name" value="Homeodomain-like"/>
    <property type="match status" value="2"/>
</dbReference>
<accession>A0A6P7S6V2</accession>
<dbReference type="InterPro" id="IPR009057">
    <property type="entry name" value="Homeodomain-like_sf"/>
</dbReference>
<proteinExistence type="predicted"/>
<dbReference type="Proteomes" id="UP000515154">
    <property type="component" value="Linkage group LG3"/>
</dbReference>
<dbReference type="PROSITE" id="PS50960">
    <property type="entry name" value="HTH_PSQ"/>
    <property type="match status" value="1"/>
</dbReference>
<keyword evidence="2 3" id="KW-0539">Nucleus</keyword>
<sequence length="670" mass="75161">MTGKRKMLSSTDAPAKKSRKAIDLDCKMKIIRQYEDGKKVNTIAHDLKLSHSTVSTILKDKERIREAVKSSAPMKSTILTKQRQGPIHEMEKLLFMWMKDLIQKKTPISLLTVQTKARSLFQTLKSRSGYDYAQDFQASKGWFMRFKKRFALHNVRVAGSTDEGAQKFVDRFDEGYLPEQTFNVDETDLLWKRMPTRKFEAPIEKSELNSIQSSQHSVETKTLQKVSVENNANLKQQTKATTRAQRNQLISVNTSNEVNSKLCKTNSEILLHPQSAVPPVQEKRILVVPNHQTAVMSNLFSMWKAGRLCDSYISNGTTTIMVHKMVLGAVCPKLLPILHHSSKGSFPKVTFPSSVSKEGLLAFAEYMYSGVLDLNEEILVQLKTIGERLSMKDFEQLCCNELNKAKTKDILSAVVEPLLAEPCSLSGLFPSRTHGDTNEVQNSMLIKLFRNNYCTSNNMQHDVLVSTGSSTSSDIRTEEIMTANQIIDIQREVEPETASATDHNSLQLKIEPYSPGENQHSFQEELCMDIGNTSSNNNHHQTPATSATSANIINTDNDLTVTYSDNQYKNDLNMVSCDSINISDTPQSEEICLSQHTEDCDKDTDNQKELRLISITSVAGNINEDNLSNNSDLVEISSTMPTNTTQLQTSNSKPYPISLFSVNNSEYTAL</sequence>
<dbReference type="KEGG" id="osn:115209617"/>
<evidence type="ECO:0000256" key="1">
    <source>
        <dbReference type="ARBA" id="ARBA00023125"/>
    </source>
</evidence>
<gene>
    <name evidence="8" type="primary">LOC115209617</name>
</gene>
<dbReference type="InterPro" id="IPR006600">
    <property type="entry name" value="HTH_CenpB_DNA-bd_dom"/>
</dbReference>
<evidence type="ECO:0000256" key="3">
    <source>
        <dbReference type="PROSITE-ProRule" id="PRU00320"/>
    </source>
</evidence>
<evidence type="ECO:0000259" key="5">
    <source>
        <dbReference type="PROSITE" id="PS50960"/>
    </source>
</evidence>
<feature type="domain" description="BTB" evidence="4">
    <location>
        <begin position="309"/>
        <end position="376"/>
    </location>
</feature>
<feature type="domain" description="HTH CENPB-type" evidence="6">
    <location>
        <begin position="78"/>
        <end position="156"/>
    </location>
</feature>